<accession>A0A8C6TMW8</accession>
<reference evidence="2" key="2">
    <citation type="submission" date="2025-09" db="UniProtKB">
        <authorList>
            <consortium name="Ensembl"/>
        </authorList>
    </citation>
    <scope>IDENTIFICATION</scope>
</reference>
<proteinExistence type="predicted"/>
<reference evidence="2" key="1">
    <citation type="submission" date="2025-08" db="UniProtKB">
        <authorList>
            <consortium name="Ensembl"/>
        </authorList>
    </citation>
    <scope>IDENTIFICATION</scope>
</reference>
<evidence type="ECO:0000313" key="2">
    <source>
        <dbReference type="Ensembl" id="ENSNMLP00000022645.1"/>
    </source>
</evidence>
<evidence type="ECO:0000313" key="3">
    <source>
        <dbReference type="Proteomes" id="UP000694523"/>
    </source>
</evidence>
<protein>
    <submittedName>
        <fullName evidence="2">Uncharacterized protein</fullName>
    </submittedName>
</protein>
<dbReference type="PANTHER" id="PTHR15117">
    <property type="entry name" value="ATAXIN 7 RELATED"/>
    <property type="match status" value="1"/>
</dbReference>
<dbReference type="AlphaFoldDB" id="A0A8C6TMW8"/>
<keyword evidence="3" id="KW-1185">Reference proteome</keyword>
<dbReference type="InterPro" id="IPR052237">
    <property type="entry name" value="Ataxin-7-like_regulator"/>
</dbReference>
<name>A0A8C6TMW8_9GOBI</name>
<dbReference type="Proteomes" id="UP000694523">
    <property type="component" value="Unplaced"/>
</dbReference>
<evidence type="ECO:0000256" key="1">
    <source>
        <dbReference type="SAM" id="MobiDB-lite"/>
    </source>
</evidence>
<sequence length="88" mass="10101">MAAVDRRMPNLDDFVGLNWSCWVDRLDLDPPDDMPIYGHCPAQDDFYLVVCSHCGNLVKPQAFEDHSGNKDLRPPTEKHQGFNNKQEE</sequence>
<dbReference type="PANTHER" id="PTHR15117:SF5">
    <property type="entry name" value="ATAXIN-7-LIKE PROTEIN 2"/>
    <property type="match status" value="1"/>
</dbReference>
<dbReference type="Ensembl" id="ENSNMLT00000025354.1">
    <property type="protein sequence ID" value="ENSNMLP00000022645.1"/>
    <property type="gene ID" value="ENSNMLG00000014610.1"/>
</dbReference>
<organism evidence="2 3">
    <name type="scientific">Neogobius melanostomus</name>
    <name type="common">round goby</name>
    <dbReference type="NCBI Taxonomy" id="47308"/>
    <lineage>
        <taxon>Eukaryota</taxon>
        <taxon>Metazoa</taxon>
        <taxon>Chordata</taxon>
        <taxon>Craniata</taxon>
        <taxon>Vertebrata</taxon>
        <taxon>Euteleostomi</taxon>
        <taxon>Actinopterygii</taxon>
        <taxon>Neopterygii</taxon>
        <taxon>Teleostei</taxon>
        <taxon>Neoteleostei</taxon>
        <taxon>Acanthomorphata</taxon>
        <taxon>Gobiaria</taxon>
        <taxon>Gobiiformes</taxon>
        <taxon>Gobioidei</taxon>
        <taxon>Gobiidae</taxon>
        <taxon>Benthophilinae</taxon>
        <taxon>Neogobiini</taxon>
        <taxon>Neogobius</taxon>
    </lineage>
</organism>
<feature type="region of interest" description="Disordered" evidence="1">
    <location>
        <begin position="64"/>
        <end position="88"/>
    </location>
</feature>